<keyword evidence="1" id="KW-0812">Transmembrane</keyword>
<protein>
    <recommendedName>
        <fullName evidence="4">DUF4013 domain-containing protein</fullName>
    </recommendedName>
</protein>
<dbReference type="GeneID" id="97548885"/>
<feature type="transmembrane region" description="Helical" evidence="1">
    <location>
        <begin position="227"/>
        <end position="246"/>
    </location>
</feature>
<dbReference type="AlphaFoldDB" id="A0A2V2N4E0"/>
<dbReference type="EMBL" id="QGMY01000001">
    <property type="protein sequence ID" value="PWR74689.1"/>
    <property type="molecule type" value="Genomic_DNA"/>
</dbReference>
<organism evidence="2 3">
    <name type="scientific">Methanospirillum lacunae</name>
    <dbReference type="NCBI Taxonomy" id="668570"/>
    <lineage>
        <taxon>Archaea</taxon>
        <taxon>Methanobacteriati</taxon>
        <taxon>Methanobacteriota</taxon>
        <taxon>Stenosarchaea group</taxon>
        <taxon>Methanomicrobia</taxon>
        <taxon>Methanomicrobiales</taxon>
        <taxon>Methanospirillaceae</taxon>
        <taxon>Methanospirillum</taxon>
    </lineage>
</organism>
<evidence type="ECO:0000313" key="3">
    <source>
        <dbReference type="Proteomes" id="UP000245657"/>
    </source>
</evidence>
<feature type="transmembrane region" description="Helical" evidence="1">
    <location>
        <begin position="141"/>
        <end position="169"/>
    </location>
</feature>
<dbReference type="Proteomes" id="UP000245657">
    <property type="component" value="Unassembled WGS sequence"/>
</dbReference>
<proteinExistence type="predicted"/>
<evidence type="ECO:0000313" key="2">
    <source>
        <dbReference type="EMBL" id="PWR74689.1"/>
    </source>
</evidence>
<feature type="transmembrane region" description="Helical" evidence="1">
    <location>
        <begin position="102"/>
        <end position="129"/>
    </location>
</feature>
<reference evidence="2 3" key="1">
    <citation type="submission" date="2018-05" db="EMBL/GenBank/DDBJ databases">
        <title>Draft genome of Methanospirillum lacunae Ki8-1.</title>
        <authorList>
            <person name="Dueholm M.S."/>
            <person name="Nielsen P.H."/>
            <person name="Bakmann L.F."/>
            <person name="Otzen D.E."/>
        </authorList>
    </citation>
    <scope>NUCLEOTIDE SEQUENCE [LARGE SCALE GENOMIC DNA]</scope>
    <source>
        <strain evidence="2 3">Ki8-1</strain>
    </source>
</reference>
<dbReference type="Pfam" id="PF13197">
    <property type="entry name" value="DUF4013"/>
    <property type="match status" value="1"/>
</dbReference>
<keyword evidence="1" id="KW-1133">Transmembrane helix</keyword>
<evidence type="ECO:0008006" key="4">
    <source>
        <dbReference type="Google" id="ProtNLM"/>
    </source>
</evidence>
<feature type="transmembrane region" description="Helical" evidence="1">
    <location>
        <begin position="197"/>
        <end position="221"/>
    </location>
</feature>
<feature type="transmembrane region" description="Helical" evidence="1">
    <location>
        <begin position="51"/>
        <end position="71"/>
    </location>
</feature>
<keyword evidence="3" id="KW-1185">Reference proteome</keyword>
<dbReference type="RefSeq" id="WP_109966889.1">
    <property type="nucleotide sequence ID" value="NZ_CP176093.1"/>
</dbReference>
<dbReference type="OrthoDB" id="107590at2157"/>
<gene>
    <name evidence="2" type="ORF">DK846_00095</name>
</gene>
<keyword evidence="1" id="KW-0472">Membrane</keyword>
<name>A0A2V2N4E0_9EURY</name>
<dbReference type="InterPro" id="IPR025098">
    <property type="entry name" value="DUF4013"/>
</dbReference>
<comment type="caution">
    <text evidence="2">The sequence shown here is derived from an EMBL/GenBank/DDBJ whole genome shotgun (WGS) entry which is preliminary data.</text>
</comment>
<sequence>MQKPANSFRYLDTLYAPDYVPQEADMGSYSAILSDGSEYVREGLVEKWQRWVILILLLVIQAFTICIIPLFNGYLVRIYGSTSNDAPNIDDYKRLFVDGWKLNIVTILYMIPAVIVGVVLGLLSIAPIMAAVLGRGRIDEILGLVAGSIGLVVTGLIFAIITLIMYMAFVHFSRSGKIIDAFSVGEITKKIGDGIGWASYVFMWVIIWIISMILCVIIMGLNVIPPLGVTVGIVLTPLWAVFIAKVTRNVYDNKL</sequence>
<evidence type="ECO:0000256" key="1">
    <source>
        <dbReference type="SAM" id="Phobius"/>
    </source>
</evidence>
<accession>A0A2V2N4E0</accession>